<dbReference type="RefSeq" id="WP_188389676.1">
    <property type="nucleotide sequence ID" value="NZ_BMFK01000004.1"/>
</dbReference>
<keyword evidence="2" id="KW-1185">Reference proteome</keyword>
<accession>A0A917AW41</accession>
<dbReference type="Proteomes" id="UP000605259">
    <property type="component" value="Unassembled WGS sequence"/>
</dbReference>
<protein>
    <submittedName>
        <fullName evidence="1">Uncharacterized protein</fullName>
    </submittedName>
</protein>
<evidence type="ECO:0000313" key="1">
    <source>
        <dbReference type="EMBL" id="GGE81552.1"/>
    </source>
</evidence>
<organism evidence="1 2">
    <name type="scientific">Priestia taiwanensis</name>
    <dbReference type="NCBI Taxonomy" id="1347902"/>
    <lineage>
        <taxon>Bacteria</taxon>
        <taxon>Bacillati</taxon>
        <taxon>Bacillota</taxon>
        <taxon>Bacilli</taxon>
        <taxon>Bacillales</taxon>
        <taxon>Bacillaceae</taxon>
        <taxon>Priestia</taxon>
    </lineage>
</organism>
<gene>
    <name evidence="1" type="ORF">GCM10007140_33940</name>
</gene>
<sequence length="81" mass="9537">MEIKHKIEETLRKTDARLLKCTESTNNTYTVTIHFKEEEHEVAFRIYEAAGTKHVELESHQDITIARFVREHLEQSLNQAV</sequence>
<dbReference type="EMBL" id="BMFK01000004">
    <property type="protein sequence ID" value="GGE81552.1"/>
    <property type="molecule type" value="Genomic_DNA"/>
</dbReference>
<evidence type="ECO:0000313" key="2">
    <source>
        <dbReference type="Proteomes" id="UP000605259"/>
    </source>
</evidence>
<name>A0A917AW41_9BACI</name>
<reference evidence="1" key="1">
    <citation type="journal article" date="2014" name="Int. J. Syst. Evol. Microbiol.">
        <title>Complete genome sequence of Corynebacterium casei LMG S-19264T (=DSM 44701T), isolated from a smear-ripened cheese.</title>
        <authorList>
            <consortium name="US DOE Joint Genome Institute (JGI-PGF)"/>
            <person name="Walter F."/>
            <person name="Albersmeier A."/>
            <person name="Kalinowski J."/>
            <person name="Ruckert C."/>
        </authorList>
    </citation>
    <scope>NUCLEOTIDE SEQUENCE</scope>
    <source>
        <strain evidence="1">CGMCC 1.12698</strain>
    </source>
</reference>
<reference evidence="1" key="2">
    <citation type="submission" date="2020-09" db="EMBL/GenBank/DDBJ databases">
        <authorList>
            <person name="Sun Q."/>
            <person name="Zhou Y."/>
        </authorList>
    </citation>
    <scope>NUCLEOTIDE SEQUENCE</scope>
    <source>
        <strain evidence="1">CGMCC 1.12698</strain>
    </source>
</reference>
<dbReference type="AlphaFoldDB" id="A0A917AW41"/>
<proteinExistence type="predicted"/>
<comment type="caution">
    <text evidence="1">The sequence shown here is derived from an EMBL/GenBank/DDBJ whole genome shotgun (WGS) entry which is preliminary data.</text>
</comment>